<accession>K0JZF6</accession>
<feature type="transmembrane region" description="Helical" evidence="1">
    <location>
        <begin position="180"/>
        <end position="198"/>
    </location>
</feature>
<dbReference type="OrthoDB" id="3294110at2"/>
<dbReference type="HOGENOM" id="CLU_089977_0_0_11"/>
<dbReference type="RefSeq" id="WP_015100151.1">
    <property type="nucleotide sequence ID" value="NC_019673.1"/>
</dbReference>
<dbReference type="KEGG" id="sesp:BN6_27270"/>
<dbReference type="PATRIC" id="fig|1179773.3.peg.2724"/>
<sequence>MYSFPGRRVGGTAAILGPLLLLTGTLLRSPFPFFYPHQLDAMADHPALMSAAYTTFLAGHLVTAFGVLALVARIGRTRPALATWSGVLVVVGLVERTFHGGVDHAAQGLVRRHGPEFAARLVGESYQDPHLYGYLSLSIMLGWPVLAFAAWRSGELGVLRAVALAAMTLLPLGVLKGAEVVSIVGTVGLCVALLPAGVRSLREGAKPSRRAVLGTIALLPLVGALGYVSTLG</sequence>
<proteinExistence type="predicted"/>
<feature type="transmembrane region" description="Helical" evidence="1">
    <location>
        <begin position="79"/>
        <end position="98"/>
    </location>
</feature>
<evidence type="ECO:0000313" key="3">
    <source>
        <dbReference type="Proteomes" id="UP000006281"/>
    </source>
</evidence>
<reference evidence="2 3" key="1">
    <citation type="journal article" date="2012" name="BMC Genomics">
        <title>Complete genome sequence of Saccharothrix espanaensis DSM 44229T and comparison to the other completely sequenced Pseudonocardiaceae.</title>
        <authorList>
            <person name="Strobel T."/>
            <person name="Al-Dilaimi A."/>
            <person name="Blom J."/>
            <person name="Gessner A."/>
            <person name="Kalinowski J."/>
            <person name="Luzhetska M."/>
            <person name="Puhler A."/>
            <person name="Szczepanowski R."/>
            <person name="Bechthold A."/>
            <person name="Ruckert C."/>
        </authorList>
    </citation>
    <scope>NUCLEOTIDE SEQUENCE [LARGE SCALE GENOMIC DNA]</scope>
    <source>
        <strain evidence="3">ATCC 51144 / DSM 44229 / JCM 9112 / NBRC 15066 / NRRL 15764</strain>
    </source>
</reference>
<organism evidence="2 3">
    <name type="scientific">Saccharothrix espanaensis (strain ATCC 51144 / DSM 44229 / JCM 9112 / NBRC 15066 / NRRL 15764)</name>
    <dbReference type="NCBI Taxonomy" id="1179773"/>
    <lineage>
        <taxon>Bacteria</taxon>
        <taxon>Bacillati</taxon>
        <taxon>Actinomycetota</taxon>
        <taxon>Actinomycetes</taxon>
        <taxon>Pseudonocardiales</taxon>
        <taxon>Pseudonocardiaceae</taxon>
        <taxon>Saccharothrix</taxon>
    </lineage>
</organism>
<feature type="transmembrane region" description="Helical" evidence="1">
    <location>
        <begin position="52"/>
        <end position="72"/>
    </location>
</feature>
<dbReference type="Proteomes" id="UP000006281">
    <property type="component" value="Chromosome"/>
</dbReference>
<keyword evidence="1" id="KW-1133">Transmembrane helix</keyword>
<keyword evidence="1" id="KW-0812">Transmembrane</keyword>
<evidence type="ECO:0000256" key="1">
    <source>
        <dbReference type="SAM" id="Phobius"/>
    </source>
</evidence>
<protein>
    <submittedName>
        <fullName evidence="2">Putative secreted protein</fullName>
    </submittedName>
</protein>
<feature type="transmembrane region" description="Helical" evidence="1">
    <location>
        <begin position="158"/>
        <end position="174"/>
    </location>
</feature>
<dbReference type="AlphaFoldDB" id="K0JZF6"/>
<dbReference type="BioCyc" id="SESP1179773:BN6_RS13225-MONOMER"/>
<feature type="transmembrane region" description="Helical" evidence="1">
    <location>
        <begin position="131"/>
        <end position="151"/>
    </location>
</feature>
<gene>
    <name evidence="2" type="ordered locus">BN6_27270</name>
</gene>
<feature type="transmembrane region" description="Helical" evidence="1">
    <location>
        <begin position="210"/>
        <end position="229"/>
    </location>
</feature>
<evidence type="ECO:0000313" key="2">
    <source>
        <dbReference type="EMBL" id="CCH30039.1"/>
    </source>
</evidence>
<keyword evidence="3" id="KW-1185">Reference proteome</keyword>
<dbReference type="eggNOG" id="ENOG5033T88">
    <property type="taxonomic scope" value="Bacteria"/>
</dbReference>
<dbReference type="EMBL" id="HE804045">
    <property type="protein sequence ID" value="CCH30039.1"/>
    <property type="molecule type" value="Genomic_DNA"/>
</dbReference>
<name>K0JZF6_SACES</name>
<keyword evidence="1" id="KW-0472">Membrane</keyword>
<dbReference type="STRING" id="1179773.BN6_27270"/>